<name>A0ACC3MDJ1_9PEZI</name>
<reference evidence="1" key="1">
    <citation type="submission" date="2023-07" db="EMBL/GenBank/DDBJ databases">
        <title>Black Yeasts Isolated from many extreme environments.</title>
        <authorList>
            <person name="Coleine C."/>
            <person name="Stajich J.E."/>
            <person name="Selbmann L."/>
        </authorList>
    </citation>
    <scope>NUCLEOTIDE SEQUENCE</scope>
    <source>
        <strain evidence="1">CCFEE 5714</strain>
    </source>
</reference>
<sequence>MGLLARTSRFQAGADRGVRSPGYITEFLTLVIVPLLDKILASDVKVITNAGGLDPVGLKRLIEAHAEKAGLGAKVRVAAVYGDDILDQKDDLFHSGRSKGFDPLNGAGFEEPVAEPSYKLLSLNAYIGAEPITEALRQGANIVVTGRCVDSASILGALAYEHRWDMSAFEDPVLLDRMATASLACHILECGAQATGGNFTDWRLSAHSPHGGWANMGYPIATFHEDGRVLISKPSETGGIVTCHSVTEQMLYEVLDPASYILPDVVIDLTNVKLTQVARDEVCIEGVKGKFPTPFLKCTAISWAGYRINADFLIWGMDAKEKGYALGRAVLERTNRLISFGFGGMVALLDPVDTNVIIVGADHGATSVSPGSSGSAREIVVRILAKHKDSRALRILSQEMSSMVTGSVPGMTVFVNGRPRSSPNLSTASILVERNNVIPMLVVGNPETPIPIPFRSDGCQPVELYKTVPRSAGTDFTGDHERMIPSSGGGWNKVRLIDVAIGRSGDKGNSANVAIIGRHPAYYSTLLEQVTTEVIHLALAHVLGEESTITRYEVPGVSAVNFVITECLGGGGLSSRTLDKQGKGFAQSCLAAIWIKAPLETMLNAKL</sequence>
<dbReference type="EMBL" id="JAUTXU010000347">
    <property type="protein sequence ID" value="KAK3684408.1"/>
    <property type="molecule type" value="Genomic_DNA"/>
</dbReference>
<dbReference type="Proteomes" id="UP001281147">
    <property type="component" value="Unassembled WGS sequence"/>
</dbReference>
<gene>
    <name evidence="1" type="ORF">LTR37_020314</name>
</gene>
<protein>
    <submittedName>
        <fullName evidence="1">Uncharacterized protein</fullName>
    </submittedName>
</protein>
<evidence type="ECO:0000313" key="2">
    <source>
        <dbReference type="Proteomes" id="UP001281147"/>
    </source>
</evidence>
<comment type="caution">
    <text evidence="1">The sequence shown here is derived from an EMBL/GenBank/DDBJ whole genome shotgun (WGS) entry which is preliminary data.</text>
</comment>
<organism evidence="1 2">
    <name type="scientific">Vermiconidia calcicola</name>
    <dbReference type="NCBI Taxonomy" id="1690605"/>
    <lineage>
        <taxon>Eukaryota</taxon>
        <taxon>Fungi</taxon>
        <taxon>Dikarya</taxon>
        <taxon>Ascomycota</taxon>
        <taxon>Pezizomycotina</taxon>
        <taxon>Dothideomycetes</taxon>
        <taxon>Dothideomycetidae</taxon>
        <taxon>Mycosphaerellales</taxon>
        <taxon>Extremaceae</taxon>
        <taxon>Vermiconidia</taxon>
    </lineage>
</organism>
<proteinExistence type="predicted"/>
<accession>A0ACC3MDJ1</accession>
<keyword evidence="2" id="KW-1185">Reference proteome</keyword>
<evidence type="ECO:0000313" key="1">
    <source>
        <dbReference type="EMBL" id="KAK3684408.1"/>
    </source>
</evidence>